<reference evidence="1 2" key="1">
    <citation type="journal article" date="2013" name="BMC Genomics">
        <title>Comparative genomics of parasitic silkworm microsporidia reveal an association between genome expansion and host adaptation.</title>
        <authorList>
            <person name="Pan G."/>
            <person name="Xu J."/>
            <person name="Li T."/>
            <person name="Xia Q."/>
            <person name="Liu S.L."/>
            <person name="Zhang G."/>
            <person name="Li S."/>
            <person name="Li C."/>
            <person name="Liu H."/>
            <person name="Yang L."/>
            <person name="Liu T."/>
            <person name="Zhang X."/>
            <person name="Wu Z."/>
            <person name="Fan W."/>
            <person name="Dang X."/>
            <person name="Xiang H."/>
            <person name="Tao M."/>
            <person name="Li Y."/>
            <person name="Hu J."/>
            <person name="Li Z."/>
            <person name="Lin L."/>
            <person name="Luo J."/>
            <person name="Geng L."/>
            <person name="Wang L."/>
            <person name="Long M."/>
            <person name="Wan Y."/>
            <person name="He N."/>
            <person name="Zhang Z."/>
            <person name="Lu C."/>
            <person name="Keeling P.J."/>
            <person name="Wang J."/>
            <person name="Xiang Z."/>
            <person name="Zhou Z."/>
        </authorList>
    </citation>
    <scope>NUCLEOTIDE SEQUENCE [LARGE SCALE GENOMIC DNA]</scope>
    <source>
        <strain evidence="2">CQ1 / CVCC 102059</strain>
    </source>
</reference>
<evidence type="ECO:0000313" key="2">
    <source>
        <dbReference type="Proteomes" id="UP000016927"/>
    </source>
</evidence>
<protein>
    <submittedName>
        <fullName evidence="1">Uncharacterized protein</fullName>
    </submittedName>
</protein>
<sequence>MAFDFEKLLNDSMIRIYDKYKDIDDSLDDIIDINLSEESCCTSSSEIYGDSDENFTFLKKRKSEFKTKRNLIRSLNFDTLYDFIFTVDSIDEIVEVIEILEEL</sequence>
<organism evidence="1 2">
    <name type="scientific">Nosema bombycis (strain CQ1 / CVCC 102059)</name>
    <name type="common">Microsporidian parasite</name>
    <name type="synonym">Pebrine of silkworm</name>
    <dbReference type="NCBI Taxonomy" id="578461"/>
    <lineage>
        <taxon>Eukaryota</taxon>
        <taxon>Fungi</taxon>
        <taxon>Fungi incertae sedis</taxon>
        <taxon>Microsporidia</taxon>
        <taxon>Nosematidae</taxon>
        <taxon>Nosema</taxon>
    </lineage>
</organism>
<name>R0M771_NOSB1</name>
<dbReference type="AlphaFoldDB" id="R0M771"/>
<evidence type="ECO:0000313" key="1">
    <source>
        <dbReference type="EMBL" id="EOB13834.1"/>
    </source>
</evidence>
<dbReference type="VEuPathDB" id="MicrosporidiaDB:NBO_56g0003"/>
<keyword evidence="2" id="KW-1185">Reference proteome</keyword>
<gene>
    <name evidence="1" type="ORF">NBO_56g0003</name>
</gene>
<accession>R0M771</accession>
<dbReference type="HOGENOM" id="CLU_2264490_0_0_1"/>
<dbReference type="EMBL" id="KB908964">
    <property type="protein sequence ID" value="EOB13834.1"/>
    <property type="molecule type" value="Genomic_DNA"/>
</dbReference>
<proteinExistence type="predicted"/>
<dbReference type="Proteomes" id="UP000016927">
    <property type="component" value="Unassembled WGS sequence"/>
</dbReference>